<name>A0A8J3DTE3_9HYPH</name>
<dbReference type="PANTHER" id="PTHR13774">
    <property type="entry name" value="PHENAZINE BIOSYNTHESIS PROTEIN"/>
    <property type="match status" value="1"/>
</dbReference>
<dbReference type="Proteomes" id="UP000630142">
    <property type="component" value="Unassembled WGS sequence"/>
</dbReference>
<dbReference type="EMBL" id="BMZQ01000001">
    <property type="protein sequence ID" value="GHD10677.1"/>
    <property type="molecule type" value="Genomic_DNA"/>
</dbReference>
<accession>A0A8J3DTE3</accession>
<sequence>MTHPYLIYDVFTQTALAGNPLAIVFDADDLDDQAMQAIAREFNLSETVFLTKPNNPVATTGVRIFTPDYEMPFAGHPTVGTAVALAEQRGLATSPALMVLEEKIGPVRCAVSNQDGHWFAEFDLPQLPDQLPLSADRGIIAAALGIDPHEIGFENHEPTYWTAGNPFLFVPVAGLDVAARIQLNPVIWNDMGLRKTNGAVVCPYVYCRETVRHDHDFHARMMEPTAGVYEDPATGSAVAAFAGAINLFDKPVDGPSALRIEQGVEMNRPSSIRLEMDIAAGAITAARIGGHAVKVAEGVLAV</sequence>
<dbReference type="NCBIfam" id="TIGR00654">
    <property type="entry name" value="PhzF_family"/>
    <property type="match status" value="1"/>
</dbReference>
<protein>
    <submittedName>
        <fullName evidence="3">Isomerase</fullName>
    </submittedName>
</protein>
<feature type="active site" evidence="2">
    <location>
        <position position="46"/>
    </location>
</feature>
<evidence type="ECO:0000256" key="1">
    <source>
        <dbReference type="ARBA" id="ARBA00008270"/>
    </source>
</evidence>
<gene>
    <name evidence="3" type="ORF">GCM10016234_12820</name>
</gene>
<organism evidence="3 4">
    <name type="scientific">Tianweitania populi</name>
    <dbReference type="NCBI Taxonomy" id="1607949"/>
    <lineage>
        <taxon>Bacteria</taxon>
        <taxon>Pseudomonadati</taxon>
        <taxon>Pseudomonadota</taxon>
        <taxon>Alphaproteobacteria</taxon>
        <taxon>Hyphomicrobiales</taxon>
        <taxon>Phyllobacteriaceae</taxon>
        <taxon>Tianweitania</taxon>
    </lineage>
</organism>
<dbReference type="PIRSF" id="PIRSF016184">
    <property type="entry name" value="PhzC_PhzF"/>
    <property type="match status" value="1"/>
</dbReference>
<evidence type="ECO:0000313" key="4">
    <source>
        <dbReference type="Proteomes" id="UP000630142"/>
    </source>
</evidence>
<dbReference type="Gene3D" id="3.10.310.10">
    <property type="entry name" value="Diaminopimelate Epimerase, Chain A, domain 1"/>
    <property type="match status" value="2"/>
</dbReference>
<dbReference type="Pfam" id="PF02567">
    <property type="entry name" value="PhzC-PhzF"/>
    <property type="match status" value="1"/>
</dbReference>
<evidence type="ECO:0000256" key="2">
    <source>
        <dbReference type="PIRSR" id="PIRSR016184-1"/>
    </source>
</evidence>
<comment type="caution">
    <text evidence="3">The sequence shown here is derived from an EMBL/GenBank/DDBJ whole genome shotgun (WGS) entry which is preliminary data.</text>
</comment>
<dbReference type="SUPFAM" id="SSF54506">
    <property type="entry name" value="Diaminopimelate epimerase-like"/>
    <property type="match status" value="1"/>
</dbReference>
<reference evidence="3" key="2">
    <citation type="submission" date="2020-09" db="EMBL/GenBank/DDBJ databases">
        <authorList>
            <person name="Sun Q."/>
            <person name="Kim S."/>
        </authorList>
    </citation>
    <scope>NUCLEOTIDE SEQUENCE</scope>
    <source>
        <strain evidence="3">KCTC 42249</strain>
    </source>
</reference>
<reference evidence="3" key="1">
    <citation type="journal article" date="2014" name="Int. J. Syst. Evol. Microbiol.">
        <title>Complete genome sequence of Corynebacterium casei LMG S-19264T (=DSM 44701T), isolated from a smear-ripened cheese.</title>
        <authorList>
            <consortium name="US DOE Joint Genome Institute (JGI-PGF)"/>
            <person name="Walter F."/>
            <person name="Albersmeier A."/>
            <person name="Kalinowski J."/>
            <person name="Ruckert C."/>
        </authorList>
    </citation>
    <scope>NUCLEOTIDE SEQUENCE</scope>
    <source>
        <strain evidence="3">KCTC 42249</strain>
    </source>
</reference>
<dbReference type="PANTHER" id="PTHR13774:SF32">
    <property type="entry name" value="ANTISENSE-ENHANCING SEQUENCE 1"/>
    <property type="match status" value="1"/>
</dbReference>
<dbReference type="RefSeq" id="WP_189502626.1">
    <property type="nucleotide sequence ID" value="NZ_BMZQ01000001.1"/>
</dbReference>
<comment type="similarity">
    <text evidence="1">Belongs to the PhzF family.</text>
</comment>
<evidence type="ECO:0000313" key="3">
    <source>
        <dbReference type="EMBL" id="GHD10677.1"/>
    </source>
</evidence>
<dbReference type="AlphaFoldDB" id="A0A8J3DTE3"/>
<dbReference type="GO" id="GO:0005737">
    <property type="term" value="C:cytoplasm"/>
    <property type="evidence" value="ECO:0007669"/>
    <property type="project" value="TreeGrafter"/>
</dbReference>
<dbReference type="GO" id="GO:0016853">
    <property type="term" value="F:isomerase activity"/>
    <property type="evidence" value="ECO:0007669"/>
    <property type="project" value="UniProtKB-KW"/>
</dbReference>
<proteinExistence type="inferred from homology"/>
<dbReference type="InterPro" id="IPR003719">
    <property type="entry name" value="Phenazine_PhzF-like"/>
</dbReference>
<keyword evidence="3" id="KW-0413">Isomerase</keyword>
<keyword evidence="4" id="KW-1185">Reference proteome</keyword>